<name>A0A0D2U5S7_CAPO3</name>
<evidence type="ECO:0000256" key="10">
    <source>
        <dbReference type="ARBA" id="ARBA00022833"/>
    </source>
</evidence>
<dbReference type="AlphaFoldDB" id="A0A0D2U5S7"/>
<comment type="catalytic activity">
    <reaction evidence="1">
        <text>S-ubiquitinyl-[E2 ubiquitin-conjugating enzyme]-L-cysteine + [acceptor protein]-L-lysine = [E2 ubiquitin-conjugating enzyme]-L-cysteine + N(6)-ubiquitinyl-[acceptor protein]-L-lysine.</text>
        <dbReference type="EC" id="2.3.2.27"/>
    </reaction>
</comment>
<protein>
    <recommendedName>
        <fullName evidence="3">RING-type E3 ubiquitin transferase</fullName>
        <ecNumber evidence="3">2.3.2.27</ecNumber>
    </recommendedName>
</protein>
<evidence type="ECO:0000256" key="13">
    <source>
        <dbReference type="ARBA" id="ARBA00023136"/>
    </source>
</evidence>
<dbReference type="OrthoDB" id="66726at2759"/>
<dbReference type="eggNOG" id="KOG1571">
    <property type="taxonomic scope" value="Eukaryota"/>
</dbReference>
<keyword evidence="17" id="KW-1185">Reference proteome</keyword>
<dbReference type="PANTHER" id="PTHR12183:SF32">
    <property type="entry name" value="MITOCHONDRIAL E3 UBIQUITIN PROTEIN LIGASE 1"/>
    <property type="match status" value="1"/>
</dbReference>
<dbReference type="GO" id="GO:0008270">
    <property type="term" value="F:zinc ion binding"/>
    <property type="evidence" value="ECO:0007669"/>
    <property type="project" value="UniProtKB-KW"/>
</dbReference>
<evidence type="ECO:0000256" key="2">
    <source>
        <dbReference type="ARBA" id="ARBA00004374"/>
    </source>
</evidence>
<dbReference type="PhylomeDB" id="A0A0D2U5S7"/>
<dbReference type="InterPro" id="IPR013083">
    <property type="entry name" value="Znf_RING/FYVE/PHD"/>
</dbReference>
<keyword evidence="10" id="KW-0862">Zinc</keyword>
<reference evidence="17" key="1">
    <citation type="submission" date="2011-02" db="EMBL/GenBank/DDBJ databases">
        <title>The Genome Sequence of Capsaspora owczarzaki ATCC 30864.</title>
        <authorList>
            <person name="Russ C."/>
            <person name="Cuomo C."/>
            <person name="Burger G."/>
            <person name="Gray M.W."/>
            <person name="Holland P.W.H."/>
            <person name="King N."/>
            <person name="Lang F.B.F."/>
            <person name="Roger A.J."/>
            <person name="Ruiz-Trillo I."/>
            <person name="Young S.K."/>
            <person name="Zeng Q."/>
            <person name="Gargeya S."/>
            <person name="Alvarado L."/>
            <person name="Berlin A."/>
            <person name="Chapman S.B."/>
            <person name="Chen Z."/>
            <person name="Freedman E."/>
            <person name="Gellesch M."/>
            <person name="Goldberg J."/>
            <person name="Griggs A."/>
            <person name="Gujja S."/>
            <person name="Heilman E."/>
            <person name="Heiman D."/>
            <person name="Howarth C."/>
            <person name="Mehta T."/>
            <person name="Neiman D."/>
            <person name="Pearson M."/>
            <person name="Roberts A."/>
            <person name="Saif S."/>
            <person name="Shea T."/>
            <person name="Shenoy N."/>
            <person name="Sisk P."/>
            <person name="Stolte C."/>
            <person name="Sykes S."/>
            <person name="White J."/>
            <person name="Yandava C."/>
            <person name="Haas B."/>
            <person name="Nusbaum C."/>
            <person name="Birren B."/>
        </authorList>
    </citation>
    <scope>NUCLEOTIDE SEQUENCE</scope>
    <source>
        <strain evidence="17">ATCC 30864</strain>
    </source>
</reference>
<dbReference type="GO" id="GO:0005741">
    <property type="term" value="C:mitochondrial outer membrane"/>
    <property type="evidence" value="ECO:0007669"/>
    <property type="project" value="UniProtKB-SubCell"/>
</dbReference>
<keyword evidence="7 14" id="KW-0863">Zinc-finger</keyword>
<dbReference type="Proteomes" id="UP000008743">
    <property type="component" value="Unassembled WGS sequence"/>
</dbReference>
<dbReference type="PROSITE" id="PS50089">
    <property type="entry name" value="ZF_RING_2"/>
    <property type="match status" value="1"/>
</dbReference>
<dbReference type="InParanoid" id="A0A0D2U5S7"/>
<dbReference type="InterPro" id="IPR051652">
    <property type="entry name" value="MDM2_MDM4_MUL1"/>
</dbReference>
<accession>A0A0D2U5S7</accession>
<gene>
    <name evidence="16" type="ORF">CAOG_001796</name>
</gene>
<dbReference type="STRING" id="595528.A0A0D2U5S7"/>
<proteinExistence type="predicted"/>
<dbReference type="InterPro" id="IPR022170">
    <property type="entry name" value="MUL1-like"/>
</dbReference>
<feature type="domain" description="RING-type" evidence="15">
    <location>
        <begin position="317"/>
        <end position="352"/>
    </location>
</feature>
<evidence type="ECO:0000259" key="15">
    <source>
        <dbReference type="PROSITE" id="PS50089"/>
    </source>
</evidence>
<evidence type="ECO:0000256" key="8">
    <source>
        <dbReference type="ARBA" id="ARBA00022786"/>
    </source>
</evidence>
<dbReference type="GO" id="GO:0061630">
    <property type="term" value="F:ubiquitin protein ligase activity"/>
    <property type="evidence" value="ECO:0007669"/>
    <property type="project" value="UniProtKB-EC"/>
</dbReference>
<dbReference type="EC" id="2.3.2.27" evidence="3"/>
<evidence type="ECO:0000256" key="5">
    <source>
        <dbReference type="ARBA" id="ARBA00022692"/>
    </source>
</evidence>
<evidence type="ECO:0000313" key="17">
    <source>
        <dbReference type="Proteomes" id="UP000008743"/>
    </source>
</evidence>
<evidence type="ECO:0000256" key="7">
    <source>
        <dbReference type="ARBA" id="ARBA00022771"/>
    </source>
</evidence>
<evidence type="ECO:0000256" key="12">
    <source>
        <dbReference type="ARBA" id="ARBA00023128"/>
    </source>
</evidence>
<evidence type="ECO:0000256" key="3">
    <source>
        <dbReference type="ARBA" id="ARBA00012483"/>
    </source>
</evidence>
<evidence type="ECO:0000256" key="6">
    <source>
        <dbReference type="ARBA" id="ARBA00022723"/>
    </source>
</evidence>
<keyword evidence="9" id="KW-1000">Mitochondrion outer membrane</keyword>
<dbReference type="Pfam" id="PF13920">
    <property type="entry name" value="zf-C3HC4_3"/>
    <property type="match status" value="1"/>
</dbReference>
<keyword evidence="4" id="KW-0808">Transferase</keyword>
<keyword evidence="8" id="KW-0833">Ubl conjugation pathway</keyword>
<keyword evidence="11" id="KW-1133">Transmembrane helix</keyword>
<evidence type="ECO:0000256" key="1">
    <source>
        <dbReference type="ARBA" id="ARBA00000900"/>
    </source>
</evidence>
<keyword evidence="12" id="KW-0496">Mitochondrion</keyword>
<dbReference type="EMBL" id="KE346361">
    <property type="protein sequence ID" value="KJE90486.1"/>
    <property type="molecule type" value="Genomic_DNA"/>
</dbReference>
<dbReference type="GO" id="GO:0016567">
    <property type="term" value="P:protein ubiquitination"/>
    <property type="evidence" value="ECO:0007669"/>
    <property type="project" value="InterPro"/>
</dbReference>
<keyword evidence="5" id="KW-0812">Transmembrane</keyword>
<dbReference type="Pfam" id="PF12483">
    <property type="entry name" value="GIDE"/>
    <property type="match status" value="1"/>
</dbReference>
<dbReference type="Gene3D" id="3.30.40.10">
    <property type="entry name" value="Zinc/RING finger domain, C3HC4 (zinc finger)"/>
    <property type="match status" value="1"/>
</dbReference>
<dbReference type="SUPFAM" id="SSF57850">
    <property type="entry name" value="RING/U-box"/>
    <property type="match status" value="1"/>
</dbReference>
<evidence type="ECO:0000256" key="4">
    <source>
        <dbReference type="ARBA" id="ARBA00022679"/>
    </source>
</evidence>
<evidence type="ECO:0000313" key="16">
    <source>
        <dbReference type="EMBL" id="KJE90486.1"/>
    </source>
</evidence>
<keyword evidence="6" id="KW-0479">Metal-binding</keyword>
<dbReference type="InterPro" id="IPR001841">
    <property type="entry name" value="Znf_RING"/>
</dbReference>
<sequence>MWGAAVCGSIAAFSYYCWHSASTNARHLENAARIPHSELEAAVRAAPNECIPYAVVTGVVIPGPGAVPLDAMHATAPAVIHRLVIQEHRSLYNEAAKRWEDSVRTIADSTEVAPISLQALPTLFLRVAEPLSAYGLALKQVYHRFVPATSTATKAVMDIVAGEKAKGIDTTESVLAVGTSVTIVGQVTLNPDASLAVSAQAIPTSASRHAEQLQIQPPANGARYYITTGPLSALSLAERTSAWRWRWAGRVFATFAVALAAYELYSRFIRPALDARASRLYREELARKRAQRALELENSSEHKPSDSAAVEADDDLCVVCLDHERNAVLLECGHRCACMTCARELRACPICRRSITRVLNSISLPSAMLKIDWRGLSDTDVCFTAHKTLDLWLQQVDPR</sequence>
<keyword evidence="13" id="KW-0472">Membrane</keyword>
<evidence type="ECO:0000256" key="9">
    <source>
        <dbReference type="ARBA" id="ARBA00022787"/>
    </source>
</evidence>
<dbReference type="SMART" id="SM00184">
    <property type="entry name" value="RING"/>
    <property type="match status" value="1"/>
</dbReference>
<organism evidence="16 17">
    <name type="scientific">Capsaspora owczarzaki (strain ATCC 30864)</name>
    <dbReference type="NCBI Taxonomy" id="595528"/>
    <lineage>
        <taxon>Eukaryota</taxon>
        <taxon>Filasterea</taxon>
        <taxon>Capsaspora</taxon>
    </lineage>
</organism>
<evidence type="ECO:0000256" key="11">
    <source>
        <dbReference type="ARBA" id="ARBA00022989"/>
    </source>
</evidence>
<comment type="subcellular location">
    <subcellularLocation>
        <location evidence="2">Mitochondrion outer membrane</location>
        <topology evidence="2">Multi-pass membrane protein</topology>
    </subcellularLocation>
</comment>
<evidence type="ECO:0000256" key="14">
    <source>
        <dbReference type="PROSITE-ProRule" id="PRU00175"/>
    </source>
</evidence>
<dbReference type="PANTHER" id="PTHR12183">
    <property type="entry name" value="MITOCHONDRIAL UBIQUITIN LIGASE ACTIVATOR OF NFKB 1"/>
    <property type="match status" value="1"/>
</dbReference>